<dbReference type="InterPro" id="IPR025363">
    <property type="entry name" value="DUF4267"/>
</dbReference>
<accession>A0A5N6WPK8</accession>
<evidence type="ECO:0000256" key="1">
    <source>
        <dbReference type="SAM" id="Phobius"/>
    </source>
</evidence>
<sequence length="80" mass="9078">MVVCGARHAFMGVALFSALFSLHSKTVGRVMIATSAVAYADGFVWWTHGRGEWNHWRYAPVLAVIGTLFLDLFDRRYIMK</sequence>
<evidence type="ECO:0008006" key="4">
    <source>
        <dbReference type="Google" id="ProtNLM"/>
    </source>
</evidence>
<evidence type="ECO:0000313" key="2">
    <source>
        <dbReference type="EMBL" id="KAE8322693.1"/>
    </source>
</evidence>
<keyword evidence="1" id="KW-0812">Transmembrane</keyword>
<dbReference type="EMBL" id="ML741841">
    <property type="protein sequence ID" value="KAE8322693.1"/>
    <property type="molecule type" value="Genomic_DNA"/>
</dbReference>
<keyword evidence="3" id="KW-1185">Reference proteome</keyword>
<dbReference type="Proteomes" id="UP000325945">
    <property type="component" value="Unassembled WGS sequence"/>
</dbReference>
<keyword evidence="1" id="KW-1133">Transmembrane helix</keyword>
<evidence type="ECO:0000313" key="3">
    <source>
        <dbReference type="Proteomes" id="UP000325945"/>
    </source>
</evidence>
<dbReference type="Pfam" id="PF14087">
    <property type="entry name" value="DUF4267"/>
    <property type="match status" value="1"/>
</dbReference>
<dbReference type="AlphaFoldDB" id="A0A5N6WPK8"/>
<proteinExistence type="predicted"/>
<keyword evidence="1" id="KW-0472">Membrane</keyword>
<protein>
    <recommendedName>
        <fullName evidence="4">Mannosyltransferase</fullName>
    </recommendedName>
</protein>
<gene>
    <name evidence="2" type="ORF">BDV39DRAFT_183603</name>
</gene>
<name>A0A5N6WPK8_9EURO</name>
<organism evidence="2 3">
    <name type="scientific">Aspergillus sergii</name>
    <dbReference type="NCBI Taxonomy" id="1034303"/>
    <lineage>
        <taxon>Eukaryota</taxon>
        <taxon>Fungi</taxon>
        <taxon>Dikarya</taxon>
        <taxon>Ascomycota</taxon>
        <taxon>Pezizomycotina</taxon>
        <taxon>Eurotiomycetes</taxon>
        <taxon>Eurotiomycetidae</taxon>
        <taxon>Eurotiales</taxon>
        <taxon>Aspergillaceae</taxon>
        <taxon>Aspergillus</taxon>
        <taxon>Aspergillus subgen. Circumdati</taxon>
    </lineage>
</organism>
<feature type="transmembrane region" description="Helical" evidence="1">
    <location>
        <begin position="56"/>
        <end position="73"/>
    </location>
</feature>
<reference evidence="3" key="1">
    <citation type="submission" date="2019-04" db="EMBL/GenBank/DDBJ databases">
        <title>Friends and foes A comparative genomics studyof 23 Aspergillus species from section Flavi.</title>
        <authorList>
            <consortium name="DOE Joint Genome Institute"/>
            <person name="Kjaerbolling I."/>
            <person name="Vesth T."/>
            <person name="Frisvad J.C."/>
            <person name="Nybo J.L."/>
            <person name="Theobald S."/>
            <person name="Kildgaard S."/>
            <person name="Isbrandt T."/>
            <person name="Kuo A."/>
            <person name="Sato A."/>
            <person name="Lyhne E.K."/>
            <person name="Kogle M.E."/>
            <person name="Wiebenga A."/>
            <person name="Kun R.S."/>
            <person name="Lubbers R.J."/>
            <person name="Makela M.R."/>
            <person name="Barry K."/>
            <person name="Chovatia M."/>
            <person name="Clum A."/>
            <person name="Daum C."/>
            <person name="Haridas S."/>
            <person name="He G."/>
            <person name="LaButti K."/>
            <person name="Lipzen A."/>
            <person name="Mondo S."/>
            <person name="Riley R."/>
            <person name="Salamov A."/>
            <person name="Simmons B.A."/>
            <person name="Magnuson J.K."/>
            <person name="Henrissat B."/>
            <person name="Mortensen U.H."/>
            <person name="Larsen T.O."/>
            <person name="Devries R.P."/>
            <person name="Grigoriev I.V."/>
            <person name="Machida M."/>
            <person name="Baker S.E."/>
            <person name="Andersen M.R."/>
        </authorList>
    </citation>
    <scope>NUCLEOTIDE SEQUENCE [LARGE SCALE GENOMIC DNA]</scope>
    <source>
        <strain evidence="3">CBS 130017</strain>
    </source>
</reference>